<keyword evidence="1" id="KW-0812">Transmembrane</keyword>
<evidence type="ECO:0000256" key="1">
    <source>
        <dbReference type="SAM" id="Phobius"/>
    </source>
</evidence>
<dbReference type="Gene3D" id="3.90.76.10">
    <property type="entry name" value="Dipeptide-binding Protein, Domain 1"/>
    <property type="match status" value="1"/>
</dbReference>
<dbReference type="InterPro" id="IPR039424">
    <property type="entry name" value="SBP_5"/>
</dbReference>
<dbReference type="GO" id="GO:1904680">
    <property type="term" value="F:peptide transmembrane transporter activity"/>
    <property type="evidence" value="ECO:0007669"/>
    <property type="project" value="TreeGrafter"/>
</dbReference>
<protein>
    <submittedName>
        <fullName evidence="3">Extracellular solute-binding protein family 5</fullName>
    </submittedName>
</protein>
<dbReference type="Proteomes" id="UP000006681">
    <property type="component" value="Chromosome"/>
</dbReference>
<dbReference type="AlphaFoldDB" id="E1QTS0"/>
<evidence type="ECO:0000313" key="4">
    <source>
        <dbReference type="Proteomes" id="UP000006681"/>
    </source>
</evidence>
<dbReference type="Pfam" id="PF00496">
    <property type="entry name" value="SBP_bac_5"/>
    <property type="match status" value="1"/>
</dbReference>
<dbReference type="SUPFAM" id="SSF53850">
    <property type="entry name" value="Periplasmic binding protein-like II"/>
    <property type="match status" value="1"/>
</dbReference>
<feature type="transmembrane region" description="Helical" evidence="1">
    <location>
        <begin position="603"/>
        <end position="625"/>
    </location>
</feature>
<dbReference type="RefSeq" id="WP_013336712.1">
    <property type="nucleotide sequence ID" value="NC_014537.1"/>
</dbReference>
<dbReference type="Gene3D" id="3.10.105.10">
    <property type="entry name" value="Dipeptide-binding Protein, Domain 3"/>
    <property type="match status" value="1"/>
</dbReference>
<organism evidence="3 4">
    <name type="scientific">Vulcanisaeta distributa (strain DSM 14429 / JCM 11212 / NBRC 100878 / IC-017)</name>
    <dbReference type="NCBI Taxonomy" id="572478"/>
    <lineage>
        <taxon>Archaea</taxon>
        <taxon>Thermoproteota</taxon>
        <taxon>Thermoprotei</taxon>
        <taxon>Thermoproteales</taxon>
        <taxon>Thermoproteaceae</taxon>
        <taxon>Vulcanisaeta</taxon>
    </lineage>
</organism>
<reference evidence="3 4" key="1">
    <citation type="journal article" date="2010" name="Stand. Genomic Sci.">
        <title>Complete genome sequence of Vulcanisaeta distributa type strain (IC-017).</title>
        <authorList>
            <person name="Mavromatis K."/>
            <person name="Sikorski J."/>
            <person name="Pabst E."/>
            <person name="Teshima H."/>
            <person name="Lapidus A."/>
            <person name="Lucas S."/>
            <person name="Nolan M."/>
            <person name="Glavina Del Rio T."/>
            <person name="Cheng J.F."/>
            <person name="Bruce D."/>
            <person name="Goodwin L."/>
            <person name="Pitluck S."/>
            <person name="Liolios K."/>
            <person name="Ivanova N."/>
            <person name="Mikhailova N."/>
            <person name="Pati A."/>
            <person name="Chen A."/>
            <person name="Palaniappan K."/>
            <person name="Land M."/>
            <person name="Hauser L."/>
            <person name="Chang Y.J."/>
            <person name="Jeffries C.D."/>
            <person name="Rohde M."/>
            <person name="Spring S."/>
            <person name="Goker M."/>
            <person name="Wirth R."/>
            <person name="Woyke T."/>
            <person name="Bristow J."/>
            <person name="Eisen J.A."/>
            <person name="Markowitz V."/>
            <person name="Hugenholtz P."/>
            <person name="Klenk H.P."/>
            <person name="Kyrpides N.C."/>
        </authorList>
    </citation>
    <scope>NUCLEOTIDE SEQUENCE [LARGE SCALE GENOMIC DNA]</scope>
    <source>
        <strain evidence="4">DSM 14429 / JCM 11212 / NBRC 100878 / IC-017</strain>
    </source>
</reference>
<keyword evidence="1" id="KW-1133">Transmembrane helix</keyword>
<evidence type="ECO:0000259" key="2">
    <source>
        <dbReference type="Pfam" id="PF00496"/>
    </source>
</evidence>
<dbReference type="CDD" id="cd08509">
    <property type="entry name" value="PBP2_TmCBP_oligosaccharides_like"/>
    <property type="match status" value="1"/>
</dbReference>
<sequence>MLSKVSRKYVLIATITLTIALVLVLISIPSSYAQQTLTFPRNETLYIGGAMWSPPSNGFNPIVYPPTSEELYLVYLTLFTYDPFNDSLIPLLAQSLSVYNSTAVIINLRPQATWSNGQPVTAQDVVFTLELGKNYTCTRWSWVWGTWTGALKNAVALNQTSAMLVFVGEINWYALYQEILTDMQVVPASVWSSVSNPCTWTNPPATSPPYTISDGPYEGYYYSDTEQVYIKNPNWWGWSVFGINPDYPPEYVVSMVATSNVQAPSLIAQGMLDWNGFFIMNVWQYYNESFYTFYTHPPYQVPINVVALWINYQQYPWDIPAVRRAVAFAINTTELAVIAENNQESPDGAWPGPTTELFNAFGPYFQEVINTTILKEYGWYYDPNESIAIFESLGFHKNAQGYWVTPNGTVLSLTIMAPAGWTDWDEQAELIAEMLQAVGIDATAVTPSWSTFWSDLQTGQFQAALWNPSGLLPVTYFNNWGYYWGCVSPTIAWCDFERFNNLTYNLLVQQLMYTNPSNLSAVLPLYSKLEEIFLQTVPVIPLVYGSAWYGYSTKYWVGWPNQNNPGVAWPSPWSGSGEVWVVLGLKPVSAVKPKPAVSISSSLLITVIIVVVVIVIIIAIVAWLITRRRRR</sequence>
<keyword evidence="1" id="KW-0472">Membrane</keyword>
<dbReference type="PANTHER" id="PTHR30290">
    <property type="entry name" value="PERIPLASMIC BINDING COMPONENT OF ABC TRANSPORTER"/>
    <property type="match status" value="1"/>
</dbReference>
<dbReference type="EMBL" id="CP002100">
    <property type="protein sequence ID" value="ADN50987.1"/>
    <property type="molecule type" value="Genomic_DNA"/>
</dbReference>
<reference evidence="4" key="2">
    <citation type="journal article" date="2010" name="Stand. Genomic Sci.">
        <title>Complete genome sequence of Vulcanisaeta distributa type strain (IC-017T).</title>
        <authorList>
            <person name="Mavromatis K."/>
            <person name="Sikorski J."/>
            <person name="Pabst E."/>
            <person name="Teshima H."/>
            <person name="Lapidus A."/>
            <person name="Lucas S."/>
            <person name="Nolan M."/>
            <person name="Glavina Del Rio T."/>
            <person name="Cheng J."/>
            <person name="Bruce D."/>
            <person name="Goodwin L."/>
            <person name="Pitluck S."/>
            <person name="Liolios K."/>
            <person name="Ivanova N."/>
            <person name="Mikhailova N."/>
            <person name="Pati A."/>
            <person name="Chen A."/>
            <person name="Palaniappan K."/>
            <person name="Land M."/>
            <person name="Hauser L."/>
            <person name="Chang Y."/>
            <person name="Jeffries C."/>
            <person name="Rohde M."/>
            <person name="Spring S."/>
            <person name="Goker M."/>
            <person name="Wirth R."/>
            <person name="Woyke T."/>
            <person name="Bristow J."/>
            <person name="Eisen J."/>
            <person name="Markowitz V."/>
            <person name="Hugenholtz P."/>
            <person name="Klenk H."/>
            <person name="Kyrpides N."/>
        </authorList>
    </citation>
    <scope>NUCLEOTIDE SEQUENCE [LARGE SCALE GENOMIC DNA]</scope>
    <source>
        <strain evidence="4">DSM 14429 / JCM 11212 / NBRC 100878 / IC-017</strain>
    </source>
</reference>
<dbReference type="GO" id="GO:0015833">
    <property type="term" value="P:peptide transport"/>
    <property type="evidence" value="ECO:0007669"/>
    <property type="project" value="TreeGrafter"/>
</dbReference>
<feature type="domain" description="Solute-binding protein family 5" evidence="2">
    <location>
        <begin position="88"/>
        <end position="480"/>
    </location>
</feature>
<name>E1QTS0_VULDI</name>
<dbReference type="InterPro" id="IPR000914">
    <property type="entry name" value="SBP_5_dom"/>
</dbReference>
<dbReference type="KEGG" id="vdi:Vdis_1609"/>
<proteinExistence type="predicted"/>
<evidence type="ECO:0000313" key="3">
    <source>
        <dbReference type="EMBL" id="ADN50987.1"/>
    </source>
</evidence>
<dbReference type="eggNOG" id="arCOG01534">
    <property type="taxonomic scope" value="Archaea"/>
</dbReference>
<accession>E1QTS0</accession>
<dbReference type="PANTHER" id="PTHR30290:SF82">
    <property type="entry name" value="ABC-TYPE DIPEPTIDE_OLIGOPEPTIDE TRANSPORT SYSTEM, PERIPLASMIC COMPONENT"/>
    <property type="match status" value="1"/>
</dbReference>
<dbReference type="HOGENOM" id="CLU_017028_8_3_2"/>
<dbReference type="OrthoDB" id="194307at2157"/>
<dbReference type="GeneID" id="9752546"/>
<keyword evidence="4" id="KW-1185">Reference proteome</keyword>
<dbReference type="STRING" id="572478.Vdis_1609"/>
<dbReference type="Gene3D" id="3.40.190.10">
    <property type="entry name" value="Periplasmic binding protein-like II"/>
    <property type="match status" value="1"/>
</dbReference>
<gene>
    <name evidence="3" type="ordered locus">Vdis_1609</name>
</gene>